<dbReference type="GO" id="GO:0016706">
    <property type="term" value="F:2-oxoglutarate-dependent dioxygenase activity"/>
    <property type="evidence" value="ECO:0007669"/>
    <property type="project" value="UniProtKB-UniRule"/>
</dbReference>
<protein>
    <submittedName>
        <fullName evidence="9">PKHD-type hydroxylase</fullName>
    </submittedName>
</protein>
<gene>
    <name evidence="9" type="ORF">SAE02_07690</name>
</gene>
<evidence type="ECO:0000256" key="2">
    <source>
        <dbReference type="ARBA" id="ARBA00022723"/>
    </source>
</evidence>
<dbReference type="OrthoDB" id="9812472at2"/>
<evidence type="ECO:0000256" key="6">
    <source>
        <dbReference type="ARBA" id="ARBA00023004"/>
    </source>
</evidence>
<reference evidence="9 10" key="1">
    <citation type="submission" date="2019-07" db="EMBL/GenBank/DDBJ databases">
        <title>Whole genome shotgun sequence of Skermanella aerolata NBRC 106429.</title>
        <authorList>
            <person name="Hosoyama A."/>
            <person name="Uohara A."/>
            <person name="Ohji S."/>
            <person name="Ichikawa N."/>
        </authorList>
    </citation>
    <scope>NUCLEOTIDE SEQUENCE [LARGE SCALE GENOMIC DNA]</scope>
    <source>
        <strain evidence="9 10">NBRC 106429</strain>
    </source>
</reference>
<feature type="binding site" evidence="7">
    <location>
        <position position="96"/>
    </location>
    <ligand>
        <name>Fe cation</name>
        <dbReference type="ChEBI" id="CHEBI:24875"/>
    </ligand>
</feature>
<organism evidence="9 10">
    <name type="scientific">Skermanella aerolata</name>
    <dbReference type="NCBI Taxonomy" id="393310"/>
    <lineage>
        <taxon>Bacteria</taxon>
        <taxon>Pseudomonadati</taxon>
        <taxon>Pseudomonadota</taxon>
        <taxon>Alphaproteobacteria</taxon>
        <taxon>Rhodospirillales</taxon>
        <taxon>Azospirillaceae</taxon>
        <taxon>Skermanella</taxon>
    </lineage>
</organism>
<dbReference type="AlphaFoldDB" id="A0A512DJI4"/>
<evidence type="ECO:0000313" key="10">
    <source>
        <dbReference type="Proteomes" id="UP000321523"/>
    </source>
</evidence>
<keyword evidence="3 7" id="KW-0847">Vitamin C</keyword>
<evidence type="ECO:0000256" key="3">
    <source>
        <dbReference type="ARBA" id="ARBA00022896"/>
    </source>
</evidence>
<dbReference type="PROSITE" id="PS51471">
    <property type="entry name" value="FE2OG_OXY"/>
    <property type="match status" value="1"/>
</dbReference>
<keyword evidence="4 7" id="KW-0223">Dioxygenase</keyword>
<dbReference type="InterPro" id="IPR006620">
    <property type="entry name" value="Pro_4_hyd_alph"/>
</dbReference>
<keyword evidence="2 7" id="KW-0479">Metal-binding</keyword>
<feature type="domain" description="Fe2OG dioxygenase" evidence="8">
    <location>
        <begin position="78"/>
        <end position="183"/>
    </location>
</feature>
<comment type="cofactor">
    <cofactor evidence="1 7">
        <name>L-ascorbate</name>
        <dbReference type="ChEBI" id="CHEBI:38290"/>
    </cofactor>
</comment>
<evidence type="ECO:0000256" key="5">
    <source>
        <dbReference type="ARBA" id="ARBA00023002"/>
    </source>
</evidence>
<dbReference type="NCBIfam" id="NF003974">
    <property type="entry name" value="PRK05467.1-3"/>
    <property type="match status" value="1"/>
</dbReference>
<dbReference type="Gene3D" id="4.10.860.20">
    <property type="entry name" value="Rabenosyn, Rab binding domain"/>
    <property type="match status" value="1"/>
</dbReference>
<dbReference type="PANTHER" id="PTHR41536">
    <property type="entry name" value="PKHD-TYPE HYDROXYLASE YBIX"/>
    <property type="match status" value="1"/>
</dbReference>
<keyword evidence="6 7" id="KW-0408">Iron</keyword>
<dbReference type="NCBIfam" id="NF003975">
    <property type="entry name" value="PRK05467.1-4"/>
    <property type="match status" value="1"/>
</dbReference>
<dbReference type="HAMAP" id="MF_00657">
    <property type="entry name" value="Hydroxyl_YbiX"/>
    <property type="match status" value="1"/>
</dbReference>
<dbReference type="InterPro" id="IPR044862">
    <property type="entry name" value="Pro_4_hyd_alph_FE2OG_OXY"/>
</dbReference>
<accession>A0A512DJI4</accession>
<dbReference type="Pfam" id="PF13640">
    <property type="entry name" value="2OG-FeII_Oxy_3"/>
    <property type="match status" value="1"/>
</dbReference>
<dbReference type="GO" id="GO:0031418">
    <property type="term" value="F:L-ascorbic acid binding"/>
    <property type="evidence" value="ECO:0007669"/>
    <property type="project" value="UniProtKB-KW"/>
</dbReference>
<evidence type="ECO:0000259" key="8">
    <source>
        <dbReference type="PROSITE" id="PS51471"/>
    </source>
</evidence>
<dbReference type="EMBL" id="BJYZ01000002">
    <property type="protein sequence ID" value="GEO36621.1"/>
    <property type="molecule type" value="Genomic_DNA"/>
</dbReference>
<dbReference type="GO" id="GO:0006879">
    <property type="term" value="P:intracellular iron ion homeostasis"/>
    <property type="evidence" value="ECO:0007669"/>
    <property type="project" value="TreeGrafter"/>
</dbReference>
<feature type="binding site" evidence="7">
    <location>
        <position position="174"/>
    </location>
    <ligand>
        <name>2-oxoglutarate</name>
        <dbReference type="ChEBI" id="CHEBI:16810"/>
    </ligand>
</feature>
<dbReference type="PANTHER" id="PTHR41536:SF1">
    <property type="entry name" value="PKHD-TYPE HYDROXYLASE YBIX"/>
    <property type="match status" value="1"/>
</dbReference>
<feature type="binding site" evidence="7">
    <location>
        <position position="98"/>
    </location>
    <ligand>
        <name>Fe cation</name>
        <dbReference type="ChEBI" id="CHEBI:24875"/>
    </ligand>
</feature>
<comment type="cofactor">
    <cofactor evidence="7">
        <name>Fe(2+)</name>
        <dbReference type="ChEBI" id="CHEBI:29033"/>
    </cofactor>
    <text evidence="7">Binds 1 Fe(2+) ion per subunit.</text>
</comment>
<keyword evidence="10" id="KW-1185">Reference proteome</keyword>
<evidence type="ECO:0000256" key="1">
    <source>
        <dbReference type="ARBA" id="ARBA00001961"/>
    </source>
</evidence>
<dbReference type="GO" id="GO:0005506">
    <property type="term" value="F:iron ion binding"/>
    <property type="evidence" value="ECO:0007669"/>
    <property type="project" value="UniProtKB-UniRule"/>
</dbReference>
<dbReference type="SMART" id="SM00702">
    <property type="entry name" value="P4Hc"/>
    <property type="match status" value="1"/>
</dbReference>
<dbReference type="InterPro" id="IPR041097">
    <property type="entry name" value="PKHD_C"/>
</dbReference>
<dbReference type="RefSeq" id="WP_044425307.1">
    <property type="nucleotide sequence ID" value="NZ_BJYZ01000002.1"/>
</dbReference>
<evidence type="ECO:0000256" key="4">
    <source>
        <dbReference type="ARBA" id="ARBA00022964"/>
    </source>
</evidence>
<proteinExistence type="inferred from homology"/>
<name>A0A512DJI4_9PROT</name>
<dbReference type="GO" id="GO:0006974">
    <property type="term" value="P:DNA damage response"/>
    <property type="evidence" value="ECO:0007669"/>
    <property type="project" value="TreeGrafter"/>
</dbReference>
<evidence type="ECO:0000313" key="9">
    <source>
        <dbReference type="EMBL" id="GEO36621.1"/>
    </source>
</evidence>
<keyword evidence="5 7" id="KW-0560">Oxidoreductase</keyword>
<comment type="caution">
    <text evidence="9">The sequence shown here is derived from an EMBL/GenBank/DDBJ whole genome shotgun (WGS) entry which is preliminary data.</text>
</comment>
<dbReference type="Pfam" id="PF18331">
    <property type="entry name" value="PKHD_C"/>
    <property type="match status" value="1"/>
</dbReference>
<dbReference type="Proteomes" id="UP000321523">
    <property type="component" value="Unassembled WGS sequence"/>
</dbReference>
<dbReference type="InterPro" id="IPR023550">
    <property type="entry name" value="PKHD_hydroxylase"/>
</dbReference>
<sequence length="231" mass="25187">MQIQIPDVLSADQVARCRALLAAGEWVDGRVTAGPQSAKAKNNLQVPENSRVLPELREMVLRALDGNPLFMSATLPDKVFPPLFNRYDVGMKFGSHVDNAVRPIPGAAAGGGGGRMRTDISATLFLSAPDEYDGGELMIEDAFGAHSVKLPAGHMVVYPASSLHRVEPVTRGSRWASFFWIQSIVRDDAARTTLFDMDMAINGIATDMPDHPSVVSLTNCYHNLIRRWADV</sequence>
<feature type="binding site" evidence="7">
    <location>
        <position position="164"/>
    </location>
    <ligand>
        <name>Fe cation</name>
        <dbReference type="ChEBI" id="CHEBI:24875"/>
    </ligand>
</feature>
<evidence type="ECO:0000256" key="7">
    <source>
        <dbReference type="HAMAP-Rule" id="MF_00657"/>
    </source>
</evidence>
<dbReference type="InterPro" id="IPR005123">
    <property type="entry name" value="Oxoglu/Fe-dep_dioxygenase_dom"/>
</dbReference>
<dbReference type="Gene3D" id="2.60.120.620">
    <property type="entry name" value="q2cbj1_9rhob like domain"/>
    <property type="match status" value="1"/>
</dbReference>